<organism evidence="3 4">
    <name type="scientific">Somion occarium</name>
    <dbReference type="NCBI Taxonomy" id="3059160"/>
    <lineage>
        <taxon>Eukaryota</taxon>
        <taxon>Fungi</taxon>
        <taxon>Dikarya</taxon>
        <taxon>Basidiomycota</taxon>
        <taxon>Agaricomycotina</taxon>
        <taxon>Agaricomycetes</taxon>
        <taxon>Polyporales</taxon>
        <taxon>Cerrenaceae</taxon>
        <taxon>Somion</taxon>
    </lineage>
</organism>
<keyword evidence="4" id="KW-1185">Reference proteome</keyword>
<evidence type="ECO:0000256" key="1">
    <source>
        <dbReference type="ARBA" id="ARBA00022801"/>
    </source>
</evidence>
<dbReference type="PANTHER" id="PTHR48081">
    <property type="entry name" value="AB HYDROLASE SUPERFAMILY PROTEIN C4A8.06C"/>
    <property type="match status" value="1"/>
</dbReference>
<dbReference type="EMBL" id="OZ037945">
    <property type="protein sequence ID" value="CAL1702912.1"/>
    <property type="molecule type" value="Genomic_DNA"/>
</dbReference>
<evidence type="ECO:0000313" key="3">
    <source>
        <dbReference type="EMBL" id="CAL1702912.1"/>
    </source>
</evidence>
<dbReference type="InterPro" id="IPR050300">
    <property type="entry name" value="GDXG_lipolytic_enzyme"/>
</dbReference>
<evidence type="ECO:0000313" key="4">
    <source>
        <dbReference type="Proteomes" id="UP001497453"/>
    </source>
</evidence>
<dbReference type="Gene3D" id="3.40.50.1820">
    <property type="entry name" value="alpha/beta hydrolase"/>
    <property type="match status" value="1"/>
</dbReference>
<proteinExistence type="predicted"/>
<protein>
    <recommendedName>
        <fullName evidence="2">BD-FAE-like domain-containing protein</fullName>
    </recommendedName>
</protein>
<dbReference type="InterPro" id="IPR049492">
    <property type="entry name" value="BD-FAE-like_dom"/>
</dbReference>
<evidence type="ECO:0000259" key="2">
    <source>
        <dbReference type="Pfam" id="PF20434"/>
    </source>
</evidence>
<dbReference type="InterPro" id="IPR029058">
    <property type="entry name" value="AB_hydrolase_fold"/>
</dbReference>
<sequence length="311" mass="34311">MMDFVATLTDPTISVVLVPTIEAFYPKLLARKDEIENVTRKIFQYGASDRHKLDVYYPSGTQSGKAPVLFFEYGGGFNTGNRVQPAPLDLVYRNLGAFFAKLGIFTIIADYRLVPQATYPEPAEDIGQAIAWIIANASEVAQDSNIKLDIDHIFLMGNSAGAAHVVTLALAPNLLSQDIRTRVRGIILLGGAYSFPVDNPSLSTYLEVLRQYYGSDDEIRKHQPLSLLKNATPETINSLPDILVLKDEWEPATIDRDHGLFVNALRERRASKVDEDVLKGHNHISPGVSLSSGEGEEWGKNVADWINARGS</sequence>
<dbReference type="Pfam" id="PF20434">
    <property type="entry name" value="BD-FAE"/>
    <property type="match status" value="1"/>
</dbReference>
<name>A0ABP1D8S1_9APHY</name>
<feature type="domain" description="BD-FAE-like" evidence="2">
    <location>
        <begin position="53"/>
        <end position="169"/>
    </location>
</feature>
<accession>A0ABP1D8S1</accession>
<reference evidence="4" key="1">
    <citation type="submission" date="2024-04" db="EMBL/GenBank/DDBJ databases">
        <authorList>
            <person name="Shaw F."/>
            <person name="Minotto A."/>
        </authorList>
    </citation>
    <scope>NUCLEOTIDE SEQUENCE [LARGE SCALE GENOMIC DNA]</scope>
</reference>
<dbReference type="SUPFAM" id="SSF53474">
    <property type="entry name" value="alpha/beta-Hydrolases"/>
    <property type="match status" value="1"/>
</dbReference>
<dbReference type="Proteomes" id="UP001497453">
    <property type="component" value="Chromosome 2"/>
</dbReference>
<keyword evidence="1" id="KW-0378">Hydrolase</keyword>
<gene>
    <name evidence="3" type="ORF">GFSPODELE1_LOCUS4304</name>
</gene>